<dbReference type="GO" id="GO:0160147">
    <property type="term" value="F:tRNA pseudouridine(38-40) synthase activity"/>
    <property type="evidence" value="ECO:0007669"/>
    <property type="project" value="UniProtKB-EC"/>
</dbReference>
<name>D3RZK3_FERPA</name>
<feature type="binding site" evidence="2 4">
    <location>
        <position position="104"/>
    </location>
    <ligand>
        <name>substrate</name>
    </ligand>
</feature>
<reference evidence="8" key="1">
    <citation type="submission" date="2010-02" db="EMBL/GenBank/DDBJ databases">
        <title>Complete sequence of Ferroglobus placidus DSM 10642.</title>
        <authorList>
            <consortium name="US DOE Joint Genome Institute"/>
            <person name="Lucas S."/>
            <person name="Copeland A."/>
            <person name="Lapidus A."/>
            <person name="Cheng J.-F."/>
            <person name="Bruce D."/>
            <person name="Goodwin L."/>
            <person name="Pitluck S."/>
            <person name="Saunders E."/>
            <person name="Brettin T."/>
            <person name="Detter J.C."/>
            <person name="Han C."/>
            <person name="Tapia R."/>
            <person name="Larimer F."/>
            <person name="Land M."/>
            <person name="Hauser L."/>
            <person name="Kyrpides N."/>
            <person name="Ivanova N."/>
            <person name="Holmes D."/>
            <person name="Lovley D."/>
            <person name="Kyrpides N."/>
            <person name="Anderson I.J."/>
            <person name="Woyke T."/>
        </authorList>
    </citation>
    <scope>NUCLEOTIDE SEQUENCE [LARGE SCALE GENOMIC DNA]</scope>
    <source>
        <strain evidence="8">DSM 10642 / AEDII12DO</strain>
    </source>
</reference>
<dbReference type="InterPro" id="IPR001406">
    <property type="entry name" value="PsdUridine_synth_TruA"/>
</dbReference>
<evidence type="ECO:0000256" key="4">
    <source>
        <dbReference type="PIRSR" id="PIRSR001430-2"/>
    </source>
</evidence>
<dbReference type="HAMAP" id="MF_00171">
    <property type="entry name" value="TruA"/>
    <property type="match status" value="1"/>
</dbReference>
<feature type="domain" description="Pseudouridine synthase I TruA alpha/beta" evidence="6">
    <location>
        <begin position="121"/>
        <end position="214"/>
    </location>
</feature>
<evidence type="ECO:0000256" key="2">
    <source>
        <dbReference type="HAMAP-Rule" id="MF_00171"/>
    </source>
</evidence>
<keyword evidence="2 5" id="KW-0819">tRNA processing</keyword>
<dbReference type="RefSeq" id="WP_012966255.1">
    <property type="nucleotide sequence ID" value="NC_013849.1"/>
</dbReference>
<accession>D3RZK3</accession>
<protein>
    <recommendedName>
        <fullName evidence="2">tRNA pseudouridine synthase A</fullName>
        <ecNumber evidence="2">5.4.99.12</ecNumber>
    </recommendedName>
    <alternativeName>
        <fullName evidence="2">tRNA pseudouridine(38-40) synthase</fullName>
    </alternativeName>
    <alternativeName>
        <fullName evidence="2">tRNA pseudouridylate synthase I</fullName>
    </alternativeName>
    <alternativeName>
        <fullName evidence="2">tRNA-uridine isomerase I</fullName>
    </alternativeName>
</protein>
<comment type="catalytic activity">
    <reaction evidence="2 5">
        <text>uridine(38/39/40) in tRNA = pseudouridine(38/39/40) in tRNA</text>
        <dbReference type="Rhea" id="RHEA:22376"/>
        <dbReference type="Rhea" id="RHEA-COMP:10085"/>
        <dbReference type="Rhea" id="RHEA-COMP:10087"/>
        <dbReference type="ChEBI" id="CHEBI:65314"/>
        <dbReference type="ChEBI" id="CHEBI:65315"/>
        <dbReference type="EC" id="5.4.99.12"/>
    </reaction>
</comment>
<dbReference type="NCBIfam" id="TIGR00071">
    <property type="entry name" value="hisT_truA"/>
    <property type="match status" value="1"/>
</dbReference>
<dbReference type="PIRSF" id="PIRSF001430">
    <property type="entry name" value="tRNA_psdUrid_synth"/>
    <property type="match status" value="1"/>
</dbReference>
<dbReference type="PaxDb" id="589924-Ferp_1773"/>
<dbReference type="GeneID" id="8779300"/>
<evidence type="ECO:0000256" key="3">
    <source>
        <dbReference type="PIRSR" id="PIRSR001430-1"/>
    </source>
</evidence>
<comment type="similarity">
    <text evidence="2 5">Belongs to the tRNA pseudouridine synthase TruA family.</text>
</comment>
<dbReference type="InterPro" id="IPR020097">
    <property type="entry name" value="PsdUridine_synth_TruA_a/b_dom"/>
</dbReference>
<dbReference type="InterPro" id="IPR020094">
    <property type="entry name" value="TruA/RsuA/RluB/E/F_N"/>
</dbReference>
<dbReference type="CDD" id="cd02570">
    <property type="entry name" value="PseudoU_synth_EcTruA"/>
    <property type="match status" value="1"/>
</dbReference>
<dbReference type="KEGG" id="fpl:Ferp_1773"/>
<dbReference type="PANTHER" id="PTHR11142">
    <property type="entry name" value="PSEUDOURIDYLATE SYNTHASE"/>
    <property type="match status" value="1"/>
</dbReference>
<sequence>MAFKIAYIGTNFHGSQYQPELRTVEGEIRKAFEKAGIEYGKIMFAGRTDAGVHAIGNVFATDLEEFSKKVVKKLNSNLPEDVSVWGYKVVDENFKPRKAKWRKYCYVILDEGYNLEEMKEAAKHFVGKHDFGIFVRGSESCVREVYESDVEKRGNLIYFSIKANAFAWNMVRRMASSLMIAGKEGIEEFFKILKGERAVSAAPPNGLVLVDVHYGFEFEKEEFGLLKLRNQIKKLFFTHGQLFGAFNVFNEVLNLF</sequence>
<dbReference type="Gene3D" id="3.30.70.580">
    <property type="entry name" value="Pseudouridine synthase I, catalytic domain, N-terminal subdomain"/>
    <property type="match status" value="1"/>
</dbReference>
<comment type="caution">
    <text evidence="2">Lacks conserved residue(s) required for the propagation of feature annotation.</text>
</comment>
<dbReference type="OrthoDB" id="25720at2157"/>
<feature type="active site" description="Nucleophile" evidence="2 3">
    <location>
        <position position="49"/>
    </location>
</feature>
<evidence type="ECO:0000259" key="6">
    <source>
        <dbReference type="Pfam" id="PF01416"/>
    </source>
</evidence>
<gene>
    <name evidence="2" type="primary">truA</name>
    <name evidence="7" type="ordered locus">Ferp_1773</name>
</gene>
<dbReference type="Proteomes" id="UP000002613">
    <property type="component" value="Chromosome"/>
</dbReference>
<dbReference type="GO" id="GO:0031119">
    <property type="term" value="P:tRNA pseudouridine synthesis"/>
    <property type="evidence" value="ECO:0007669"/>
    <property type="project" value="UniProtKB-UniRule"/>
</dbReference>
<evidence type="ECO:0000256" key="5">
    <source>
        <dbReference type="RuleBase" id="RU003792"/>
    </source>
</evidence>
<organism evidence="7 8">
    <name type="scientific">Ferroglobus placidus (strain DSM 10642 / AEDII12DO)</name>
    <dbReference type="NCBI Taxonomy" id="589924"/>
    <lineage>
        <taxon>Archaea</taxon>
        <taxon>Methanobacteriati</taxon>
        <taxon>Methanobacteriota</taxon>
        <taxon>Archaeoglobi</taxon>
        <taxon>Archaeoglobales</taxon>
        <taxon>Archaeoglobaceae</taxon>
        <taxon>Ferroglobus</taxon>
    </lineage>
</organism>
<proteinExistence type="inferred from homology"/>
<dbReference type="HOGENOM" id="CLU_014673_4_2_2"/>
<evidence type="ECO:0000313" key="7">
    <source>
        <dbReference type="EMBL" id="ADC65916.1"/>
    </source>
</evidence>
<keyword evidence="8" id="KW-1185">Reference proteome</keyword>
<dbReference type="EMBL" id="CP001899">
    <property type="protein sequence ID" value="ADC65916.1"/>
    <property type="molecule type" value="Genomic_DNA"/>
</dbReference>
<dbReference type="eggNOG" id="arCOG04449">
    <property type="taxonomic scope" value="Archaea"/>
</dbReference>
<dbReference type="STRING" id="589924.Ferp_1773"/>
<reference evidence="7 8" key="2">
    <citation type="journal article" date="2011" name="Stand. Genomic Sci.">
        <title>Complete genome sequence of Ferroglobus placidus AEDII12DO.</title>
        <authorList>
            <person name="Anderson I."/>
            <person name="Risso C."/>
            <person name="Holmes D."/>
            <person name="Lucas S."/>
            <person name="Copeland A."/>
            <person name="Lapidus A."/>
            <person name="Cheng J.F."/>
            <person name="Bruce D."/>
            <person name="Goodwin L."/>
            <person name="Pitluck S."/>
            <person name="Saunders E."/>
            <person name="Brettin T."/>
            <person name="Detter J.C."/>
            <person name="Han C."/>
            <person name="Tapia R."/>
            <person name="Larimer F."/>
            <person name="Land M."/>
            <person name="Hauser L."/>
            <person name="Woyke T."/>
            <person name="Lovley D."/>
            <person name="Kyrpides N."/>
            <person name="Ivanova N."/>
        </authorList>
    </citation>
    <scope>NUCLEOTIDE SEQUENCE [LARGE SCALE GENOMIC DNA]</scope>
    <source>
        <strain evidence="8">DSM 10642 / AEDII12DO</strain>
    </source>
</reference>
<dbReference type="GO" id="GO:0003723">
    <property type="term" value="F:RNA binding"/>
    <property type="evidence" value="ECO:0007669"/>
    <property type="project" value="InterPro"/>
</dbReference>
<dbReference type="PANTHER" id="PTHR11142:SF0">
    <property type="entry name" value="TRNA PSEUDOURIDINE SYNTHASE-LIKE 1"/>
    <property type="match status" value="1"/>
</dbReference>
<dbReference type="EC" id="5.4.99.12" evidence="2"/>
<comment type="function">
    <text evidence="2">Formation of pseudouridine at positions 38, 39 and 40 in the anticodon stem and loop of transfer RNAs.</text>
</comment>
<keyword evidence="1 2" id="KW-0413">Isomerase</keyword>
<dbReference type="AlphaFoldDB" id="D3RZK3"/>
<evidence type="ECO:0000313" key="8">
    <source>
        <dbReference type="Proteomes" id="UP000002613"/>
    </source>
</evidence>
<dbReference type="InterPro" id="IPR020103">
    <property type="entry name" value="PsdUridine_synth_cat_dom_sf"/>
</dbReference>
<dbReference type="SUPFAM" id="SSF55120">
    <property type="entry name" value="Pseudouridine synthase"/>
    <property type="match status" value="1"/>
</dbReference>
<dbReference type="Pfam" id="PF01416">
    <property type="entry name" value="PseudoU_synth_1"/>
    <property type="match status" value="1"/>
</dbReference>
<evidence type="ECO:0000256" key="1">
    <source>
        <dbReference type="ARBA" id="ARBA00023235"/>
    </source>
</evidence>